<dbReference type="RefSeq" id="WP_074200556.1">
    <property type="nucleotide sequence ID" value="NZ_FSRE01000001.1"/>
</dbReference>
<name>A0A1N6DKC3_9GAMM</name>
<gene>
    <name evidence="2" type="ORF">SAMN05443662_0218</name>
</gene>
<evidence type="ECO:0000313" key="2">
    <source>
        <dbReference type="EMBL" id="SIN71232.1"/>
    </source>
</evidence>
<protein>
    <submittedName>
        <fullName evidence="2">Uncharacterized protein</fullName>
    </submittedName>
</protein>
<feature type="compositionally biased region" description="Basic and acidic residues" evidence="1">
    <location>
        <begin position="95"/>
        <end position="108"/>
    </location>
</feature>
<feature type="region of interest" description="Disordered" evidence="1">
    <location>
        <begin position="1"/>
        <end position="121"/>
    </location>
</feature>
<evidence type="ECO:0000313" key="3">
    <source>
        <dbReference type="Proteomes" id="UP000198461"/>
    </source>
</evidence>
<feature type="compositionally biased region" description="Low complexity" evidence="1">
    <location>
        <begin position="12"/>
        <end position="24"/>
    </location>
</feature>
<dbReference type="AlphaFoldDB" id="A0A1N6DKC3"/>
<dbReference type="STRING" id="364032.SAMN05443662_0218"/>
<dbReference type="EMBL" id="FSRE01000001">
    <property type="protein sequence ID" value="SIN71232.1"/>
    <property type="molecule type" value="Genomic_DNA"/>
</dbReference>
<proteinExistence type="predicted"/>
<sequence>MASNTNAESKKSTATGTGTAEAGKPAVNAAVGGISSTDEEVSAVAPAQGKCGADAAAKSTATAARKPAPKRSPSARKSTSAAKTAAAKANPKQADAAKARVRKDDDAPASRPAPSRRVWPD</sequence>
<feature type="compositionally biased region" description="Low complexity" evidence="1">
    <location>
        <begin position="55"/>
        <end position="94"/>
    </location>
</feature>
<reference evidence="2 3" key="1">
    <citation type="submission" date="2016-11" db="EMBL/GenBank/DDBJ databases">
        <authorList>
            <person name="Jaros S."/>
            <person name="Januszkiewicz K."/>
            <person name="Wedrychowicz H."/>
        </authorList>
    </citation>
    <scope>NUCLEOTIDE SEQUENCE [LARGE SCALE GENOMIC DNA]</scope>
    <source>
        <strain evidence="2 3">DSM 17737</strain>
    </source>
</reference>
<dbReference type="Proteomes" id="UP000198461">
    <property type="component" value="Unassembled WGS sequence"/>
</dbReference>
<keyword evidence="3" id="KW-1185">Reference proteome</keyword>
<evidence type="ECO:0000256" key="1">
    <source>
        <dbReference type="SAM" id="MobiDB-lite"/>
    </source>
</evidence>
<accession>A0A1N6DKC3</accession>
<organism evidence="2 3">
    <name type="scientific">Sulfurivirga caldicuralii</name>
    <dbReference type="NCBI Taxonomy" id="364032"/>
    <lineage>
        <taxon>Bacteria</taxon>
        <taxon>Pseudomonadati</taxon>
        <taxon>Pseudomonadota</taxon>
        <taxon>Gammaproteobacteria</taxon>
        <taxon>Thiotrichales</taxon>
        <taxon>Piscirickettsiaceae</taxon>
        <taxon>Sulfurivirga</taxon>
    </lineage>
</organism>